<dbReference type="EMBL" id="JBDIME010000020">
    <property type="protein sequence ID" value="MEN2791806.1"/>
    <property type="molecule type" value="Genomic_DNA"/>
</dbReference>
<keyword evidence="7" id="KW-1185">Reference proteome</keyword>
<dbReference type="GO" id="GO:0016301">
    <property type="term" value="F:kinase activity"/>
    <property type="evidence" value="ECO:0007669"/>
    <property type="project" value="UniProtKB-KW"/>
</dbReference>
<evidence type="ECO:0000256" key="4">
    <source>
        <dbReference type="SAM" id="MobiDB-lite"/>
    </source>
</evidence>
<evidence type="ECO:0000256" key="1">
    <source>
        <dbReference type="ARBA" id="ARBA00000085"/>
    </source>
</evidence>
<protein>
    <recommendedName>
        <fullName evidence="2">histidine kinase</fullName>
        <ecNumber evidence="2">2.7.13.3</ecNumber>
    </recommendedName>
</protein>
<dbReference type="PRINTS" id="PR00344">
    <property type="entry name" value="BCTRLSENSOR"/>
</dbReference>
<dbReference type="CDD" id="cd00082">
    <property type="entry name" value="HisKA"/>
    <property type="match status" value="1"/>
</dbReference>
<comment type="caution">
    <text evidence="6">The sequence shown here is derived from an EMBL/GenBank/DDBJ whole genome shotgun (WGS) entry which is preliminary data.</text>
</comment>
<accession>A0ABU9Y7N4</accession>
<dbReference type="PANTHER" id="PTHR43065:SF49">
    <property type="entry name" value="HISTIDINE KINASE"/>
    <property type="match status" value="1"/>
</dbReference>
<name>A0ABU9Y7N4_9SPHN</name>
<reference evidence="6 7" key="1">
    <citation type="submission" date="2024-05" db="EMBL/GenBank/DDBJ databases">
        <authorList>
            <person name="Liu Q."/>
            <person name="Xin Y.-H."/>
        </authorList>
    </citation>
    <scope>NUCLEOTIDE SEQUENCE [LARGE SCALE GENOMIC DNA]</scope>
    <source>
        <strain evidence="6 7">CGMCC 1.10181</strain>
    </source>
</reference>
<dbReference type="SUPFAM" id="SSF55874">
    <property type="entry name" value="ATPase domain of HSP90 chaperone/DNA topoisomerase II/histidine kinase"/>
    <property type="match status" value="1"/>
</dbReference>
<dbReference type="Proteomes" id="UP001419910">
    <property type="component" value="Unassembled WGS sequence"/>
</dbReference>
<keyword evidence="6" id="KW-0808">Transferase</keyword>
<dbReference type="InterPro" id="IPR036890">
    <property type="entry name" value="HATPase_C_sf"/>
</dbReference>
<dbReference type="InterPro" id="IPR003661">
    <property type="entry name" value="HisK_dim/P_dom"/>
</dbReference>
<organism evidence="6 7">
    <name type="scientific">Sphingomonas oligophenolica</name>
    <dbReference type="NCBI Taxonomy" id="301154"/>
    <lineage>
        <taxon>Bacteria</taxon>
        <taxon>Pseudomonadati</taxon>
        <taxon>Pseudomonadota</taxon>
        <taxon>Alphaproteobacteria</taxon>
        <taxon>Sphingomonadales</taxon>
        <taxon>Sphingomonadaceae</taxon>
        <taxon>Sphingomonas</taxon>
    </lineage>
</organism>
<dbReference type="SMART" id="SM00387">
    <property type="entry name" value="HATPase_c"/>
    <property type="match status" value="1"/>
</dbReference>
<evidence type="ECO:0000256" key="3">
    <source>
        <dbReference type="ARBA" id="ARBA00022553"/>
    </source>
</evidence>
<evidence type="ECO:0000313" key="6">
    <source>
        <dbReference type="EMBL" id="MEN2791806.1"/>
    </source>
</evidence>
<keyword evidence="3" id="KW-0597">Phosphoprotein</keyword>
<evidence type="ECO:0000259" key="5">
    <source>
        <dbReference type="PROSITE" id="PS50109"/>
    </source>
</evidence>
<sequence>MHDQPVLATMSTPPSREVIHDLRNLFGVLAAAGRLLEDDPSEARRAKLLSAIASAAERGGQLTTDLLARRWPVEPSAFDACARLATLEPMMQALAGRASIRIDRPKGPLPVRADTAGFDAAILELVANARAALSAWNHITVRVHAAGKRIWLTVADDGDGMDAGTLATALDGRETQSANGTGLGRVSRFAREADGSMHIRSRKGRGTVVSLNLPMVISGAVDESVAPKARHFPQAKEKIRENRQPIAA</sequence>
<comment type="catalytic activity">
    <reaction evidence="1">
        <text>ATP + protein L-histidine = ADP + protein N-phospho-L-histidine.</text>
        <dbReference type="EC" id="2.7.13.3"/>
    </reaction>
</comment>
<proteinExistence type="predicted"/>
<evidence type="ECO:0000313" key="7">
    <source>
        <dbReference type="Proteomes" id="UP001419910"/>
    </source>
</evidence>
<feature type="compositionally biased region" description="Basic and acidic residues" evidence="4">
    <location>
        <begin position="234"/>
        <end position="248"/>
    </location>
</feature>
<dbReference type="PANTHER" id="PTHR43065">
    <property type="entry name" value="SENSOR HISTIDINE KINASE"/>
    <property type="match status" value="1"/>
</dbReference>
<dbReference type="Gene3D" id="3.30.565.10">
    <property type="entry name" value="Histidine kinase-like ATPase, C-terminal domain"/>
    <property type="match status" value="1"/>
</dbReference>
<dbReference type="InterPro" id="IPR005467">
    <property type="entry name" value="His_kinase_dom"/>
</dbReference>
<feature type="domain" description="Histidine kinase" evidence="5">
    <location>
        <begin position="17"/>
        <end position="217"/>
    </location>
</feature>
<keyword evidence="6" id="KW-0418">Kinase</keyword>
<feature type="region of interest" description="Disordered" evidence="4">
    <location>
        <begin position="228"/>
        <end position="248"/>
    </location>
</feature>
<dbReference type="InterPro" id="IPR003594">
    <property type="entry name" value="HATPase_dom"/>
</dbReference>
<evidence type="ECO:0000256" key="2">
    <source>
        <dbReference type="ARBA" id="ARBA00012438"/>
    </source>
</evidence>
<dbReference type="PROSITE" id="PS50109">
    <property type="entry name" value="HIS_KIN"/>
    <property type="match status" value="1"/>
</dbReference>
<dbReference type="EC" id="2.7.13.3" evidence="2"/>
<gene>
    <name evidence="6" type="ORF">ABC974_19395</name>
</gene>
<dbReference type="RefSeq" id="WP_343892711.1">
    <property type="nucleotide sequence ID" value="NZ_BAAAEH010000061.1"/>
</dbReference>
<dbReference type="Pfam" id="PF02518">
    <property type="entry name" value="HATPase_c"/>
    <property type="match status" value="1"/>
</dbReference>
<dbReference type="InterPro" id="IPR004358">
    <property type="entry name" value="Sig_transdc_His_kin-like_C"/>
</dbReference>